<evidence type="ECO:0000256" key="7">
    <source>
        <dbReference type="ARBA" id="ARBA00011911"/>
    </source>
</evidence>
<dbReference type="PANTHER" id="PTHR48109:SF1">
    <property type="entry name" value="DIHYDROOROTATE DEHYDROGENASE (FUMARATE)"/>
    <property type="match status" value="1"/>
</dbReference>
<evidence type="ECO:0000313" key="14">
    <source>
        <dbReference type="EMBL" id="ROS01427.1"/>
    </source>
</evidence>
<dbReference type="RefSeq" id="WP_123712220.1">
    <property type="nucleotide sequence ID" value="NZ_RKHR01000004.1"/>
</dbReference>
<evidence type="ECO:0000256" key="1">
    <source>
        <dbReference type="ARBA" id="ARBA00001694"/>
    </source>
</evidence>
<evidence type="ECO:0000256" key="12">
    <source>
        <dbReference type="ARBA" id="ARBA00023002"/>
    </source>
</evidence>
<accession>A0A3N2DNP6</accession>
<proteinExistence type="inferred from homology"/>
<dbReference type="InterPro" id="IPR005720">
    <property type="entry name" value="Dihydroorotate_DH_cat"/>
</dbReference>
<dbReference type="InterPro" id="IPR012135">
    <property type="entry name" value="Dihydroorotate_DH_1_2"/>
</dbReference>
<dbReference type="PROSITE" id="PS00912">
    <property type="entry name" value="DHODEHASE_2"/>
    <property type="match status" value="1"/>
</dbReference>
<dbReference type="SUPFAM" id="SSF51395">
    <property type="entry name" value="FMN-linked oxidoreductases"/>
    <property type="match status" value="1"/>
</dbReference>
<dbReference type="GO" id="GO:0005737">
    <property type="term" value="C:cytoplasm"/>
    <property type="evidence" value="ECO:0007669"/>
    <property type="project" value="UniProtKB-SubCell"/>
</dbReference>
<dbReference type="OrthoDB" id="9794954at2"/>
<evidence type="ECO:0000256" key="2">
    <source>
        <dbReference type="ARBA" id="ARBA00001917"/>
    </source>
</evidence>
<comment type="catalytic activity">
    <reaction evidence="1">
        <text>(S)-dihydroorotate + fumarate = orotate + succinate</text>
        <dbReference type="Rhea" id="RHEA:30059"/>
        <dbReference type="ChEBI" id="CHEBI:29806"/>
        <dbReference type="ChEBI" id="CHEBI:30031"/>
        <dbReference type="ChEBI" id="CHEBI:30839"/>
        <dbReference type="ChEBI" id="CHEBI:30864"/>
        <dbReference type="EC" id="1.3.98.1"/>
    </reaction>
</comment>
<feature type="domain" description="Dihydroorotate dehydrogenase catalytic" evidence="13">
    <location>
        <begin position="7"/>
        <end position="294"/>
    </location>
</feature>
<dbReference type="FunFam" id="3.20.20.70:FF:000027">
    <property type="entry name" value="Dihydropyrimidine dehydrogenase [NADP(+)]"/>
    <property type="match status" value="1"/>
</dbReference>
<dbReference type="EMBL" id="RKHR01000004">
    <property type="protein sequence ID" value="ROS01427.1"/>
    <property type="molecule type" value="Genomic_DNA"/>
</dbReference>
<dbReference type="Proteomes" id="UP000275394">
    <property type="component" value="Unassembled WGS sequence"/>
</dbReference>
<evidence type="ECO:0000256" key="3">
    <source>
        <dbReference type="ARBA" id="ARBA00004496"/>
    </source>
</evidence>
<dbReference type="GO" id="GO:1990663">
    <property type="term" value="F:dihydroorotate dehydrogenase (fumarate) activity"/>
    <property type="evidence" value="ECO:0007669"/>
    <property type="project" value="UniProtKB-EC"/>
</dbReference>
<dbReference type="InterPro" id="IPR023359">
    <property type="entry name" value="Dihydro_DH_chainA_dom2"/>
</dbReference>
<evidence type="ECO:0000256" key="4">
    <source>
        <dbReference type="ARBA" id="ARBA00004725"/>
    </source>
</evidence>
<dbReference type="Gene3D" id="3.20.20.70">
    <property type="entry name" value="Aldolase class I"/>
    <property type="match status" value="1"/>
</dbReference>
<comment type="cofactor">
    <cofactor evidence="2">
        <name>FMN</name>
        <dbReference type="ChEBI" id="CHEBI:58210"/>
    </cofactor>
</comment>
<dbReference type="InterPro" id="IPR050074">
    <property type="entry name" value="DHO_dehydrogenase"/>
</dbReference>
<evidence type="ECO:0000256" key="10">
    <source>
        <dbReference type="ARBA" id="ARBA00022643"/>
    </source>
</evidence>
<dbReference type="Gene3D" id="2.30.26.10">
    <property type="entry name" value="Dihydroorotate Dehydrogenase A, chain A, domain 2"/>
    <property type="match status" value="1"/>
</dbReference>
<dbReference type="PANTHER" id="PTHR48109">
    <property type="entry name" value="DIHYDROOROTATE DEHYDROGENASE (QUINONE), MITOCHONDRIAL-RELATED"/>
    <property type="match status" value="1"/>
</dbReference>
<dbReference type="Pfam" id="PF01180">
    <property type="entry name" value="DHO_dh"/>
    <property type="match status" value="1"/>
</dbReference>
<comment type="caution">
    <text evidence="14">The sequence shown here is derived from an EMBL/GenBank/DDBJ whole genome shotgun (WGS) entry which is preliminary data.</text>
</comment>
<dbReference type="UniPathway" id="UPA00070"/>
<evidence type="ECO:0000259" key="13">
    <source>
        <dbReference type="Pfam" id="PF01180"/>
    </source>
</evidence>
<reference evidence="14 15" key="1">
    <citation type="submission" date="2018-11" db="EMBL/GenBank/DDBJ databases">
        <title>Genomic Encyclopedia of Type Strains, Phase IV (KMG-IV): sequencing the most valuable type-strain genomes for metagenomic binning, comparative biology and taxonomic classification.</title>
        <authorList>
            <person name="Goeker M."/>
        </authorList>
    </citation>
    <scope>NUCLEOTIDE SEQUENCE [LARGE SCALE GENOMIC DNA]</scope>
    <source>
        <strain evidence="14 15">DSM 100316</strain>
    </source>
</reference>
<dbReference type="GO" id="GO:0006207">
    <property type="term" value="P:'de novo' pyrimidine nucleobase biosynthetic process"/>
    <property type="evidence" value="ECO:0007669"/>
    <property type="project" value="InterPro"/>
</dbReference>
<keyword evidence="11" id="KW-0665">Pyrimidine biosynthesis</keyword>
<dbReference type="InterPro" id="IPR001295">
    <property type="entry name" value="Dihydroorotate_DH_CS"/>
</dbReference>
<evidence type="ECO:0000256" key="5">
    <source>
        <dbReference type="ARBA" id="ARBA00008008"/>
    </source>
</evidence>
<keyword evidence="9" id="KW-0285">Flavoprotein</keyword>
<comment type="subunit">
    <text evidence="6">Homodimer.</text>
</comment>
<sequence>MTRPTTLQSSIGQVTLDSYVMNASGPRCSSAEELHLIGRSNAAAIVTKSCTILPREGNAEPRYRDLELGAIQSMGLPNLGYNAYLDLVPELLEHNKPVVVSISGLSLADNETMVKAFDGSDASLLEVNFSCPNIAGKPQTAYDFEQVENSLTRLCSLTDKPLGIKLAPYFDMSHFDSMAEILNRFPIAFISTINSIGNTLIIDPQTERAVIKPKGGFGGLCGQYVKPIGLANVHAFRQRLRDDIDIVGVGGIYNGTDAFEYALAGASAVQVATSFQQQGEGCFQRINDELAALLEAKGYASIKEVIGQLKAF</sequence>
<comment type="subcellular location">
    <subcellularLocation>
        <location evidence="3">Cytoplasm</location>
    </subcellularLocation>
</comment>
<keyword evidence="10" id="KW-0288">FMN</keyword>
<comment type="similarity">
    <text evidence="5">Belongs to the dihydroorotate dehydrogenase family. Type 1 subfamily.</text>
</comment>
<dbReference type="InterPro" id="IPR033886">
    <property type="entry name" value="DHOD_1A"/>
</dbReference>
<evidence type="ECO:0000256" key="9">
    <source>
        <dbReference type="ARBA" id="ARBA00022630"/>
    </source>
</evidence>
<evidence type="ECO:0000256" key="8">
    <source>
        <dbReference type="ARBA" id="ARBA00022490"/>
    </source>
</evidence>
<keyword evidence="15" id="KW-1185">Reference proteome</keyword>
<protein>
    <recommendedName>
        <fullName evidence="7">dihydroorotate oxidase (fumarate)</fullName>
        <ecNumber evidence="7">1.3.98.1</ecNumber>
    </recommendedName>
</protein>
<dbReference type="InterPro" id="IPR013785">
    <property type="entry name" value="Aldolase_TIM"/>
</dbReference>
<evidence type="ECO:0000313" key="15">
    <source>
        <dbReference type="Proteomes" id="UP000275394"/>
    </source>
</evidence>
<evidence type="ECO:0000256" key="11">
    <source>
        <dbReference type="ARBA" id="ARBA00022975"/>
    </source>
</evidence>
<gene>
    <name evidence="14" type="ORF">EDC56_1868</name>
</gene>
<dbReference type="EC" id="1.3.98.1" evidence="7"/>
<evidence type="ECO:0000256" key="6">
    <source>
        <dbReference type="ARBA" id="ARBA00011738"/>
    </source>
</evidence>
<dbReference type="CDD" id="cd04741">
    <property type="entry name" value="DHOD_1A_like"/>
    <property type="match status" value="1"/>
</dbReference>
<name>A0A3N2DNP6_9GAMM</name>
<comment type="pathway">
    <text evidence="4">Pyrimidine metabolism; UMP biosynthesis via de novo pathway.</text>
</comment>
<dbReference type="NCBIfam" id="NF002702">
    <property type="entry name" value="PRK02506.1"/>
    <property type="match status" value="1"/>
</dbReference>
<keyword evidence="8" id="KW-0963">Cytoplasm</keyword>
<dbReference type="GO" id="GO:0044205">
    <property type="term" value="P:'de novo' UMP biosynthetic process"/>
    <property type="evidence" value="ECO:0007669"/>
    <property type="project" value="UniProtKB-UniPathway"/>
</dbReference>
<organism evidence="14 15">
    <name type="scientific">Sinobacterium caligoides</name>
    <dbReference type="NCBI Taxonomy" id="933926"/>
    <lineage>
        <taxon>Bacteria</taxon>
        <taxon>Pseudomonadati</taxon>
        <taxon>Pseudomonadota</taxon>
        <taxon>Gammaproteobacteria</taxon>
        <taxon>Cellvibrionales</taxon>
        <taxon>Spongiibacteraceae</taxon>
        <taxon>Sinobacterium</taxon>
    </lineage>
</organism>
<dbReference type="AlphaFoldDB" id="A0A3N2DNP6"/>
<keyword evidence="12" id="KW-0560">Oxidoreductase</keyword>
<dbReference type="PIRSF" id="PIRSF000164">
    <property type="entry name" value="DHO_oxidase"/>
    <property type="match status" value="1"/>
</dbReference>